<reference evidence="3" key="3">
    <citation type="submission" date="2019-08" db="EMBL/GenBank/DDBJ databases">
        <authorList>
            <person name="Park J.M."/>
            <person name="Hong C.E."/>
            <person name="Jo S.H."/>
        </authorList>
    </citation>
    <scope>NUCLEOTIDE SEQUENCE</scope>
    <source>
        <strain evidence="3">PgKB20</strain>
    </source>
</reference>
<dbReference type="PATRIC" id="fig|561879.6.peg.2236"/>
<evidence type="ECO:0000313" key="2">
    <source>
        <dbReference type="EMBL" id="BBP88550.1"/>
    </source>
</evidence>
<dbReference type="InterPro" id="IPR016155">
    <property type="entry name" value="Mopterin_synth/thiamin_S_b"/>
</dbReference>
<organism evidence="1 4">
    <name type="scientific">Bacillus safensis</name>
    <dbReference type="NCBI Taxonomy" id="561879"/>
    <lineage>
        <taxon>Bacteria</taxon>
        <taxon>Bacillati</taxon>
        <taxon>Bacillota</taxon>
        <taxon>Bacilli</taxon>
        <taxon>Bacillales</taxon>
        <taxon>Bacillaceae</taxon>
        <taxon>Bacillus</taxon>
    </lineage>
</organism>
<reference evidence="1 4" key="1">
    <citation type="submission" date="2016-05" db="EMBL/GenBank/DDBJ databases">
        <title>Complete Genome and Methylome Analysis of Psychrotrophic Bacterial Isolates from Antarctic Lake Untersee.</title>
        <authorList>
            <person name="Fomenkov A."/>
            <person name="Akimov V.N."/>
            <person name="Vasilyeva L.V."/>
            <person name="Andersen D."/>
            <person name="Vincze T."/>
            <person name="Roberts R.J."/>
        </authorList>
    </citation>
    <scope>NUCLEOTIDE SEQUENCE [LARGE SCALE GENOMIC DNA]</scope>
    <source>
        <strain evidence="1 4">U14-5</strain>
    </source>
</reference>
<reference evidence="3 5" key="2">
    <citation type="journal article" date="2018" name="Plant Biotechnol. Rep.">
        <title>Diversity and antifungal activity of endophytic bacteria associated with Panax ginseng seedlings.</title>
        <authorList>
            <person name="Park J.M."/>
            <person name="Hong C.E."/>
            <person name="Jo S.H."/>
        </authorList>
    </citation>
    <scope>NUCLEOTIDE SEQUENCE [LARGE SCALE GENOMIC DNA]</scope>
    <source>
        <strain evidence="3 5">PgKB20</strain>
    </source>
</reference>
<dbReference type="Proteomes" id="UP000185426">
    <property type="component" value="Chromosome"/>
</dbReference>
<dbReference type="InterPro" id="IPR010035">
    <property type="entry name" value="Thi_S"/>
</dbReference>
<dbReference type="Proteomes" id="UP000325032">
    <property type="component" value="Chromosome"/>
</dbReference>
<evidence type="ECO:0000313" key="6">
    <source>
        <dbReference type="Proteomes" id="UP000464658"/>
    </source>
</evidence>
<sequence length="67" mass="7686">MKIQLNGRIVDFDQENGTIYDLLSAYQLENRVVIVEKNHEIIDKEAFQQVEIQPNDTIEIVHFVGGG</sequence>
<dbReference type="KEGG" id="bsaf:BSL056_05765"/>
<dbReference type="InterPro" id="IPR012675">
    <property type="entry name" value="Beta-grasp_dom_sf"/>
</dbReference>
<dbReference type="CDD" id="cd00565">
    <property type="entry name" value="Ubl_ThiS"/>
    <property type="match status" value="1"/>
</dbReference>
<proteinExistence type="predicted"/>
<dbReference type="Proteomes" id="UP000464658">
    <property type="component" value="Chromosome"/>
</dbReference>
<dbReference type="AlphaFoldDB" id="A0A0M2EJM2"/>
<protein>
    <submittedName>
        <fullName evidence="2">Sulfur carrier protein ThiS</fullName>
    </submittedName>
    <submittedName>
        <fullName evidence="1">Thiamine biosynthesis protein ThiS</fullName>
    </submittedName>
</protein>
<dbReference type="SUPFAM" id="SSF54285">
    <property type="entry name" value="MoaD/ThiS"/>
    <property type="match status" value="1"/>
</dbReference>
<evidence type="ECO:0000313" key="4">
    <source>
        <dbReference type="Proteomes" id="UP000185426"/>
    </source>
</evidence>
<reference evidence="2 6" key="4">
    <citation type="submission" date="2019-12" db="EMBL/GenBank/DDBJ databases">
        <title>Full genome sequence of a Bacillus safensis strain isolated from commercially available natto in Indonesia.</title>
        <authorList>
            <person name="Yoshida M."/>
            <person name="Uomi M."/>
            <person name="Waturangi D."/>
            <person name="Ekaputri J.J."/>
            <person name="Setiamarga D.H.E."/>
        </authorList>
    </citation>
    <scope>NUCLEOTIDE SEQUENCE [LARGE SCALE GENOMIC DNA]</scope>
    <source>
        <strain evidence="2 6">IDN1</strain>
    </source>
</reference>
<dbReference type="Pfam" id="PF02597">
    <property type="entry name" value="ThiS"/>
    <property type="match status" value="1"/>
</dbReference>
<accession>A0A0M2EJM2</accession>
<dbReference type="Gene3D" id="3.10.20.30">
    <property type="match status" value="1"/>
</dbReference>
<dbReference type="RefSeq" id="WP_024426466.1">
    <property type="nucleotide sequence ID" value="NZ_AUYP01000015.1"/>
</dbReference>
<evidence type="ECO:0000313" key="5">
    <source>
        <dbReference type="Proteomes" id="UP000325032"/>
    </source>
</evidence>
<evidence type="ECO:0000313" key="1">
    <source>
        <dbReference type="EMBL" id="APT46823.1"/>
    </source>
</evidence>
<accession>A0A498TTQ7</accession>
<dbReference type="EMBL" id="AP021906">
    <property type="protein sequence ID" value="BBP88550.1"/>
    <property type="molecule type" value="Genomic_DNA"/>
</dbReference>
<dbReference type="GeneID" id="61767180"/>
<dbReference type="NCBIfam" id="TIGR01683">
    <property type="entry name" value="thiS"/>
    <property type="match status" value="1"/>
</dbReference>
<evidence type="ECO:0000313" key="3">
    <source>
        <dbReference type="EMBL" id="QEK62220.1"/>
    </source>
</evidence>
<dbReference type="EMBL" id="CP043404">
    <property type="protein sequence ID" value="QEK62220.1"/>
    <property type="molecule type" value="Genomic_DNA"/>
</dbReference>
<dbReference type="PANTHER" id="PTHR34472:SF1">
    <property type="entry name" value="SULFUR CARRIER PROTEIN THIS"/>
    <property type="match status" value="1"/>
</dbReference>
<keyword evidence="5" id="KW-1185">Reference proteome</keyword>
<dbReference type="PANTHER" id="PTHR34472">
    <property type="entry name" value="SULFUR CARRIER PROTEIN THIS"/>
    <property type="match status" value="1"/>
</dbReference>
<gene>
    <name evidence="2" type="primary">thiS</name>
    <name evidence="1" type="ORF">BSA145_13745</name>
    <name evidence="2" type="ORF">BsIDN1_21680</name>
    <name evidence="3" type="ORF">FX981_00385</name>
</gene>
<dbReference type="InterPro" id="IPR003749">
    <property type="entry name" value="ThiS/MoaD-like"/>
</dbReference>
<name>A0A0M2EJM2_BACIA</name>
<dbReference type="EMBL" id="CP015607">
    <property type="protein sequence ID" value="APT46823.1"/>
    <property type="molecule type" value="Genomic_DNA"/>
</dbReference>